<evidence type="ECO:0000256" key="4">
    <source>
        <dbReference type="ARBA" id="ARBA00022729"/>
    </source>
</evidence>
<keyword evidence="10" id="KW-1185">Reference proteome</keyword>
<dbReference type="EnsemblPlants" id="LPERR07G05970.1">
    <property type="protein sequence ID" value="LPERR07G05970.1"/>
    <property type="gene ID" value="LPERR07G05970"/>
</dbReference>
<dbReference type="Proteomes" id="UP000032180">
    <property type="component" value="Chromosome 7"/>
</dbReference>
<dbReference type="Gramene" id="LPERR07G05970.1">
    <property type="protein sequence ID" value="LPERR07G05970.1"/>
    <property type="gene ID" value="LPERR07G05970"/>
</dbReference>
<feature type="domain" description="DUF642" evidence="8">
    <location>
        <begin position="79"/>
        <end position="169"/>
    </location>
</feature>
<feature type="domain" description="DUF642" evidence="8">
    <location>
        <begin position="181"/>
        <end position="351"/>
    </location>
</feature>
<feature type="region of interest" description="Disordered" evidence="6">
    <location>
        <begin position="19"/>
        <end position="38"/>
    </location>
</feature>
<dbReference type="AlphaFoldDB" id="A0A0D9WWQ2"/>
<dbReference type="STRING" id="77586.A0A0D9WWQ2"/>
<dbReference type="Pfam" id="PF04862">
    <property type="entry name" value="DUF642"/>
    <property type="match status" value="3"/>
</dbReference>
<name>A0A0D9WWQ2_9ORYZ</name>
<dbReference type="PANTHER" id="PTHR31265:SF2">
    <property type="entry name" value="F17A17.37 PROTEIN"/>
    <property type="match status" value="1"/>
</dbReference>
<dbReference type="InterPro" id="IPR052437">
    <property type="entry name" value="Pectin_Meth_Modulator"/>
</dbReference>
<dbReference type="HOGENOM" id="CLU_040251_0_0_1"/>
<evidence type="ECO:0000313" key="10">
    <source>
        <dbReference type="Proteomes" id="UP000032180"/>
    </source>
</evidence>
<keyword evidence="4 7" id="KW-0732">Signal</keyword>
<feature type="chain" id="PRO_5002349153" description="DUF642 domain-containing protein" evidence="7">
    <location>
        <begin position="20"/>
        <end position="359"/>
    </location>
</feature>
<feature type="domain" description="DUF642" evidence="8">
    <location>
        <begin position="41"/>
        <end position="77"/>
    </location>
</feature>
<evidence type="ECO:0000256" key="2">
    <source>
        <dbReference type="ARBA" id="ARBA00004613"/>
    </source>
</evidence>
<dbReference type="GO" id="GO:0005576">
    <property type="term" value="C:extracellular region"/>
    <property type="evidence" value="ECO:0007669"/>
    <property type="project" value="UniProtKB-SubCell"/>
</dbReference>
<evidence type="ECO:0000256" key="6">
    <source>
        <dbReference type="SAM" id="MobiDB-lite"/>
    </source>
</evidence>
<feature type="signal peptide" evidence="7">
    <location>
        <begin position="1"/>
        <end position="19"/>
    </location>
</feature>
<accession>A0A0D9WWQ2</accession>
<evidence type="ECO:0000256" key="1">
    <source>
        <dbReference type="ARBA" id="ARBA00004196"/>
    </source>
</evidence>
<dbReference type="eggNOG" id="ENOG502QR96">
    <property type="taxonomic scope" value="Eukaryota"/>
</dbReference>
<evidence type="ECO:0000256" key="3">
    <source>
        <dbReference type="ARBA" id="ARBA00022525"/>
    </source>
</evidence>
<organism evidence="9 10">
    <name type="scientific">Leersia perrieri</name>
    <dbReference type="NCBI Taxonomy" id="77586"/>
    <lineage>
        <taxon>Eukaryota</taxon>
        <taxon>Viridiplantae</taxon>
        <taxon>Streptophyta</taxon>
        <taxon>Embryophyta</taxon>
        <taxon>Tracheophyta</taxon>
        <taxon>Spermatophyta</taxon>
        <taxon>Magnoliopsida</taxon>
        <taxon>Liliopsida</taxon>
        <taxon>Poales</taxon>
        <taxon>Poaceae</taxon>
        <taxon>BOP clade</taxon>
        <taxon>Oryzoideae</taxon>
        <taxon>Oryzeae</taxon>
        <taxon>Oryzinae</taxon>
        <taxon>Leersia</taxon>
    </lineage>
</organism>
<comment type="subcellular location">
    <subcellularLocation>
        <location evidence="1">Cell envelope</location>
    </subcellularLocation>
    <subcellularLocation>
        <location evidence="2">Secreted</location>
    </subcellularLocation>
</comment>
<keyword evidence="5" id="KW-0325">Glycoprotein</keyword>
<evidence type="ECO:0000256" key="5">
    <source>
        <dbReference type="ARBA" id="ARBA00023180"/>
    </source>
</evidence>
<proteinExistence type="predicted"/>
<evidence type="ECO:0000256" key="7">
    <source>
        <dbReference type="SAM" id="SignalP"/>
    </source>
</evidence>
<feature type="compositionally biased region" description="Pro residues" evidence="6">
    <location>
        <begin position="20"/>
        <end position="33"/>
    </location>
</feature>
<protein>
    <recommendedName>
        <fullName evidence="8">DUF642 domain-containing protein</fullName>
    </recommendedName>
</protein>
<evidence type="ECO:0000313" key="9">
    <source>
        <dbReference type="EnsemblPlants" id="LPERR07G05970.1"/>
    </source>
</evidence>
<keyword evidence="3" id="KW-0964">Secreted</keyword>
<reference evidence="9" key="3">
    <citation type="submission" date="2015-04" db="UniProtKB">
        <authorList>
            <consortium name="EnsemblPlants"/>
        </authorList>
    </citation>
    <scope>IDENTIFICATION</scope>
</reference>
<dbReference type="PANTHER" id="PTHR31265">
    <property type="entry name" value="OS02G0527500 PROTEIN-RELATED"/>
    <property type="match status" value="1"/>
</dbReference>
<evidence type="ECO:0000259" key="8">
    <source>
        <dbReference type="Pfam" id="PF04862"/>
    </source>
</evidence>
<reference evidence="10" key="2">
    <citation type="submission" date="2013-12" db="EMBL/GenBank/DDBJ databases">
        <authorList>
            <person name="Yu Y."/>
            <person name="Lee S."/>
            <person name="de Baynast K."/>
            <person name="Wissotski M."/>
            <person name="Liu L."/>
            <person name="Talag J."/>
            <person name="Goicoechea J."/>
            <person name="Angelova A."/>
            <person name="Jetty R."/>
            <person name="Kudrna D."/>
            <person name="Golser W."/>
            <person name="Rivera L."/>
            <person name="Zhang J."/>
            <person name="Wing R."/>
        </authorList>
    </citation>
    <scope>NUCLEOTIDE SEQUENCE</scope>
</reference>
<dbReference type="InterPro" id="IPR006946">
    <property type="entry name" value="DGR2-like_dom"/>
</dbReference>
<sequence>MELMVGSFLLLLLPLSSSAAPPPPPSSPPPPRPHVQTTVDGVLVNGNFAMSPRKMNATVIVGRDSLPGWALTGHVEYSVAVRPGAAYALTFAATRTCDGEEAAMLRVSVSPSFTAPAVVPVHTLYGAAAADVWAWGFRAAEKDAQIVFTNPAAAGDAACGPLLAVVVIKELPSPLPSKDNLIRNGDFKIAPPAIPNSTAGVLLPPNQKDATSPLPGWIVEKSSLRLVDAPHSAVPRGRRGVELVAGRDGAIAQVIRTEKGRAYGLSFAVGDAGDGCEGEMVVRAVVDAGNATAAAVHYVSRGDGGGAARRGGVRFVARGRRTRVTFYSAYYHTSARDGVSPCGPVVDDVRVQPLMTTKA</sequence>
<reference evidence="9 10" key="1">
    <citation type="submission" date="2012-08" db="EMBL/GenBank/DDBJ databases">
        <title>Oryza genome evolution.</title>
        <authorList>
            <person name="Wing R.A."/>
        </authorList>
    </citation>
    <scope>NUCLEOTIDE SEQUENCE</scope>
</reference>